<dbReference type="InterPro" id="IPR047650">
    <property type="entry name" value="Transpos_IS110"/>
</dbReference>
<dbReference type="GO" id="GO:0006313">
    <property type="term" value="P:DNA transposition"/>
    <property type="evidence" value="ECO:0007669"/>
    <property type="project" value="InterPro"/>
</dbReference>
<dbReference type="Pfam" id="PF01548">
    <property type="entry name" value="DEDD_Tnp_IS110"/>
    <property type="match status" value="1"/>
</dbReference>
<proteinExistence type="predicted"/>
<protein>
    <submittedName>
        <fullName evidence="3">IS110 family transposase</fullName>
    </submittedName>
</protein>
<dbReference type="PANTHER" id="PTHR33055">
    <property type="entry name" value="TRANSPOSASE FOR INSERTION SEQUENCE ELEMENT IS1111A"/>
    <property type="match status" value="1"/>
</dbReference>
<dbReference type="GO" id="GO:0003677">
    <property type="term" value="F:DNA binding"/>
    <property type="evidence" value="ECO:0007669"/>
    <property type="project" value="InterPro"/>
</dbReference>
<dbReference type="EMBL" id="JAKNBA010000040">
    <property type="protein sequence ID" value="MDE1243813.1"/>
    <property type="molecule type" value="Genomic_DNA"/>
</dbReference>
<accession>A0A9X4F0R5</accession>
<dbReference type="PANTHER" id="PTHR33055:SF3">
    <property type="entry name" value="PUTATIVE TRANSPOSASE FOR IS117-RELATED"/>
    <property type="match status" value="1"/>
</dbReference>
<comment type="caution">
    <text evidence="3">The sequence shown here is derived from an EMBL/GenBank/DDBJ whole genome shotgun (WGS) entry which is preliminary data.</text>
</comment>
<reference evidence="3" key="1">
    <citation type="submission" date="2022-02" db="EMBL/GenBank/DDBJ databases">
        <title>Emergence and expansion in Europe of a Vibrio aestuarianus clonal complex pathogenic for oysters.</title>
        <authorList>
            <person name="Mesnil A."/>
            <person name="Travers M.-A."/>
        </authorList>
    </citation>
    <scope>NUCLEOTIDE SEQUENCE</scope>
    <source>
        <strain evidence="3">19_064_11T1</strain>
    </source>
</reference>
<feature type="domain" description="Transposase IS116/IS110/IS902 C-terminal" evidence="2">
    <location>
        <begin position="213"/>
        <end position="291"/>
    </location>
</feature>
<dbReference type="GO" id="GO:0004803">
    <property type="term" value="F:transposase activity"/>
    <property type="evidence" value="ECO:0007669"/>
    <property type="project" value="InterPro"/>
</dbReference>
<dbReference type="Proteomes" id="UP001140979">
    <property type="component" value="Unassembled WGS sequence"/>
</dbReference>
<name>A0A9X4F0R5_9VIBR</name>
<dbReference type="Pfam" id="PF02371">
    <property type="entry name" value="Transposase_20"/>
    <property type="match status" value="1"/>
</dbReference>
<feature type="domain" description="Transposase IS110-like N-terminal" evidence="1">
    <location>
        <begin position="6"/>
        <end position="144"/>
    </location>
</feature>
<organism evidence="3 4">
    <name type="scientific">Vibrio aestuarianus</name>
    <dbReference type="NCBI Taxonomy" id="28171"/>
    <lineage>
        <taxon>Bacteria</taxon>
        <taxon>Pseudomonadati</taxon>
        <taxon>Pseudomonadota</taxon>
        <taxon>Gammaproteobacteria</taxon>
        <taxon>Vibrionales</taxon>
        <taxon>Vibrionaceae</taxon>
        <taxon>Vibrio</taxon>
    </lineage>
</organism>
<dbReference type="NCBIfam" id="NF033542">
    <property type="entry name" value="transpos_IS110"/>
    <property type="match status" value="1"/>
</dbReference>
<gene>
    <name evidence="3" type="ORF">L9W94_17000</name>
</gene>
<dbReference type="RefSeq" id="WP_274683760.1">
    <property type="nucleotide sequence ID" value="NZ_JAKNBA010000040.1"/>
</dbReference>
<evidence type="ECO:0000259" key="1">
    <source>
        <dbReference type="Pfam" id="PF01548"/>
    </source>
</evidence>
<evidence type="ECO:0000313" key="3">
    <source>
        <dbReference type="EMBL" id="MDE1243813.1"/>
    </source>
</evidence>
<dbReference type="InterPro" id="IPR002525">
    <property type="entry name" value="Transp_IS110-like_N"/>
</dbReference>
<dbReference type="InterPro" id="IPR003346">
    <property type="entry name" value="Transposase_20"/>
</dbReference>
<evidence type="ECO:0000313" key="4">
    <source>
        <dbReference type="Proteomes" id="UP001140979"/>
    </source>
</evidence>
<dbReference type="AlphaFoldDB" id="A0A9X4F0R5"/>
<sequence length="344" mass="38227">MSIKVVGIDLAKNYFQVCVLNIDGTISSNRKVARVKLLHTIRQLPDNTPLAMESCASSHYWGRVFLRLGFKVSLIPAQHVKPFVGRQKNDANDARAICEAYSRPDIHFVPVKTIEQQDLKALRNVRSRLVEQRTALANQIRGLTAEYGIVFPTSIRALRNHLPLIIEDAENELSHVMRNLLQNLYCDFTSISSKIDDVTQDITSLSQQSPRYKAIKNIPGFGPILTAAIVSEVVSGEQFQNGRQFSAWCGLVPKQNSTGGKNSLGALSKSGNRDLRTLLIHGARAVLRCRASSTDPMGAWLRGLIERRGKAKAIVALANKLGRIVWRALATDCEYDVNRAFKPI</sequence>
<evidence type="ECO:0000259" key="2">
    <source>
        <dbReference type="Pfam" id="PF02371"/>
    </source>
</evidence>